<dbReference type="RefSeq" id="WP_344883494.1">
    <property type="nucleotide sequence ID" value="NZ_BAABAL010000019.1"/>
</dbReference>
<evidence type="ECO:0000256" key="1">
    <source>
        <dbReference type="SAM" id="SignalP"/>
    </source>
</evidence>
<keyword evidence="1" id="KW-0732">Signal</keyword>
<feature type="chain" id="PRO_5047127298" evidence="1">
    <location>
        <begin position="31"/>
        <end position="129"/>
    </location>
</feature>
<feature type="signal peptide" evidence="1">
    <location>
        <begin position="1"/>
        <end position="30"/>
    </location>
</feature>
<sequence length="129" mass="13054">MGSLTFFKRAAAVLAITLTVFGTAAGAASAAPSALADQASVTSEGQARASWSHKFSKNTTQGLYASVITGGALAGNGACMKVAPGFLKLACPVFGAFVANYFVNNPPAGRCLQVSLTTRPSANAEYVTC</sequence>
<reference evidence="3" key="1">
    <citation type="journal article" date="2019" name="Int. J. Syst. Evol. Microbiol.">
        <title>The Global Catalogue of Microorganisms (GCM) 10K type strain sequencing project: providing services to taxonomists for standard genome sequencing and annotation.</title>
        <authorList>
            <consortium name="The Broad Institute Genomics Platform"/>
            <consortium name="The Broad Institute Genome Sequencing Center for Infectious Disease"/>
            <person name="Wu L."/>
            <person name="Ma J."/>
        </authorList>
    </citation>
    <scope>NUCLEOTIDE SEQUENCE [LARGE SCALE GENOMIC DNA]</scope>
    <source>
        <strain evidence="3">JCM 17342</strain>
    </source>
</reference>
<dbReference type="Proteomes" id="UP001501747">
    <property type="component" value="Unassembled WGS sequence"/>
</dbReference>
<protein>
    <submittedName>
        <fullName evidence="2">Uncharacterized protein</fullName>
    </submittedName>
</protein>
<dbReference type="EMBL" id="BAABAL010000019">
    <property type="protein sequence ID" value="GAA4031030.1"/>
    <property type="molecule type" value="Genomic_DNA"/>
</dbReference>
<comment type="caution">
    <text evidence="2">The sequence shown here is derived from an EMBL/GenBank/DDBJ whole genome shotgun (WGS) entry which is preliminary data.</text>
</comment>
<evidence type="ECO:0000313" key="3">
    <source>
        <dbReference type="Proteomes" id="UP001501747"/>
    </source>
</evidence>
<gene>
    <name evidence="2" type="ORF">GCM10022247_65160</name>
</gene>
<evidence type="ECO:0000313" key="2">
    <source>
        <dbReference type="EMBL" id="GAA4031030.1"/>
    </source>
</evidence>
<organism evidence="2 3">
    <name type="scientific">Allokutzneria multivorans</name>
    <dbReference type="NCBI Taxonomy" id="1142134"/>
    <lineage>
        <taxon>Bacteria</taxon>
        <taxon>Bacillati</taxon>
        <taxon>Actinomycetota</taxon>
        <taxon>Actinomycetes</taxon>
        <taxon>Pseudonocardiales</taxon>
        <taxon>Pseudonocardiaceae</taxon>
        <taxon>Allokutzneria</taxon>
    </lineage>
</organism>
<keyword evidence="3" id="KW-1185">Reference proteome</keyword>
<accession>A0ABP7TTY6</accession>
<proteinExistence type="predicted"/>
<name>A0ABP7TTY6_9PSEU</name>